<accession>T5LQC8</accession>
<name>T5LQC8_9BURK</name>
<protein>
    <submittedName>
        <fullName evidence="1">Uncharacterized protein</fullName>
    </submittedName>
</protein>
<evidence type="ECO:0000313" key="2">
    <source>
        <dbReference type="Proteomes" id="UP000003973"/>
    </source>
</evidence>
<dbReference type="Proteomes" id="UP000003973">
    <property type="component" value="Unassembled WGS sequence"/>
</dbReference>
<proteinExistence type="predicted"/>
<dbReference type="HOGENOM" id="CLU_2303092_0_0_4"/>
<evidence type="ECO:0000313" key="1">
    <source>
        <dbReference type="EMBL" id="EQM95145.1"/>
    </source>
</evidence>
<gene>
    <name evidence="1" type="ORF">OFAG_02308</name>
</gene>
<dbReference type="EMBL" id="ACDP02000026">
    <property type="protein sequence ID" value="EQM95145.1"/>
    <property type="molecule type" value="Genomic_DNA"/>
</dbReference>
<reference evidence="1" key="1">
    <citation type="submission" date="2011-10" db="EMBL/GenBank/DDBJ databases">
        <title>The Genome Sequence of Oxalobacter formigenes HOxBLS.</title>
        <authorList>
            <consortium name="The Broad Institute Genome Sequencing Platform"/>
            <person name="Earl A."/>
            <person name="Ward D."/>
            <person name="Feldgarden M."/>
            <person name="Gevers D."/>
            <person name="Allison M.J."/>
            <person name="Humphrey S."/>
            <person name="Young S.K."/>
            <person name="Zeng Q."/>
            <person name="Gargeya S."/>
            <person name="Fitzgerald M."/>
            <person name="Haas B."/>
            <person name="Abouelleil A."/>
            <person name="Alvarado L."/>
            <person name="Arachchi H.M."/>
            <person name="Berlin A."/>
            <person name="Brown A."/>
            <person name="Chapman S.B."/>
            <person name="Chen Z."/>
            <person name="Dunbar C."/>
            <person name="Freedman E."/>
            <person name="Gearin G."/>
            <person name="Goldberg J."/>
            <person name="Griggs A."/>
            <person name="Gujja S."/>
            <person name="Heiman D."/>
            <person name="Howarth C."/>
            <person name="Larson L."/>
            <person name="Lui A."/>
            <person name="MacDonald P.J.P."/>
            <person name="Montmayeur A."/>
            <person name="Murphy C."/>
            <person name="Neiman D."/>
            <person name="Pearson M."/>
            <person name="Priest M."/>
            <person name="Roberts A."/>
            <person name="Saif S."/>
            <person name="Shea T."/>
            <person name="Shenoy N."/>
            <person name="Sisk P."/>
            <person name="Stolte C."/>
            <person name="Sykes S."/>
            <person name="Wortman J."/>
            <person name="Nusbaum C."/>
            <person name="Birren B."/>
        </authorList>
    </citation>
    <scope>NUCLEOTIDE SEQUENCE [LARGE SCALE GENOMIC DNA]</scope>
    <source>
        <strain evidence="1">HOxBLS</strain>
    </source>
</reference>
<organism evidence="1 2">
    <name type="scientific">Oxalobacter paraformigenes</name>
    <dbReference type="NCBI Taxonomy" id="556268"/>
    <lineage>
        <taxon>Bacteria</taxon>
        <taxon>Pseudomonadati</taxon>
        <taxon>Pseudomonadota</taxon>
        <taxon>Betaproteobacteria</taxon>
        <taxon>Burkholderiales</taxon>
        <taxon>Oxalobacteraceae</taxon>
        <taxon>Oxalobacter</taxon>
    </lineage>
</organism>
<dbReference type="AlphaFoldDB" id="T5LQC8"/>
<comment type="caution">
    <text evidence="1">The sequence shown here is derived from an EMBL/GenBank/DDBJ whole genome shotgun (WGS) entry which is preliminary data.</text>
</comment>
<keyword evidence="2" id="KW-1185">Reference proteome</keyword>
<sequence length="100" mass="11274">MARIFIDPVDIRVFAARMVEAIVPFHTGKKGVENGIATGRRNLNADRGMKKIGSGLCTTARSSQKNTWNRKSTPVLFKHCFFPAVPFLVFFRQFPVFSRA</sequence>